<dbReference type="GO" id="GO:0042973">
    <property type="term" value="F:glucan endo-1,3-beta-D-glucosidase activity"/>
    <property type="evidence" value="ECO:0007669"/>
    <property type="project" value="UniProtKB-EC"/>
</dbReference>
<keyword evidence="12" id="KW-0325">Glycoprotein</keyword>
<evidence type="ECO:0000256" key="20">
    <source>
        <dbReference type="SAM" id="MobiDB-lite"/>
    </source>
</evidence>
<comment type="similarity">
    <text evidence="4 19">Belongs to the glycosyl hydrolase 17 family.</text>
</comment>
<comment type="catalytic activity">
    <reaction evidence="1">
        <text>Hydrolysis of (1-&gt;3)-beta-D-glucosidic linkages in (1-&gt;3)-beta-D-glucans.</text>
        <dbReference type="EC" id="3.2.1.39"/>
    </reaction>
</comment>
<feature type="region of interest" description="Disordered" evidence="20">
    <location>
        <begin position="65"/>
        <end position="100"/>
    </location>
</feature>
<dbReference type="AlphaFoldDB" id="A0A1M2W5D6"/>
<keyword evidence="13" id="KW-0119">Carbohydrate metabolism</keyword>
<evidence type="ECO:0000256" key="1">
    <source>
        <dbReference type="ARBA" id="ARBA00000382"/>
    </source>
</evidence>
<protein>
    <recommendedName>
        <fullName evidence="5">glucan endo-1,3-beta-D-glucosidase</fullName>
        <ecNumber evidence="5">3.2.1.39</ecNumber>
    </recommendedName>
    <alternativeName>
        <fullName evidence="18">Endo-1,3-beta-glucanase btgC</fullName>
    </alternativeName>
    <alternativeName>
        <fullName evidence="17">Laminarinase btgC</fullName>
    </alternativeName>
</protein>
<evidence type="ECO:0000256" key="17">
    <source>
        <dbReference type="ARBA" id="ARBA00042373"/>
    </source>
</evidence>
<evidence type="ECO:0000256" key="8">
    <source>
        <dbReference type="ARBA" id="ARBA00022525"/>
    </source>
</evidence>
<feature type="region of interest" description="Disordered" evidence="20">
    <location>
        <begin position="138"/>
        <end position="160"/>
    </location>
</feature>
<dbReference type="OMA" id="IHAWFAN"/>
<reference evidence="22 23" key="1">
    <citation type="submission" date="2016-10" db="EMBL/GenBank/DDBJ databases">
        <title>Genome sequence of the basidiomycete white-rot fungus Trametes pubescens.</title>
        <authorList>
            <person name="Makela M.R."/>
            <person name="Granchi Z."/>
            <person name="Peng M."/>
            <person name="De Vries R.P."/>
            <person name="Grigoriev I."/>
            <person name="Riley R."/>
            <person name="Hilden K."/>
        </authorList>
    </citation>
    <scope>NUCLEOTIDE SEQUENCE [LARGE SCALE GENOMIC DNA]</scope>
    <source>
        <strain evidence="22 23">FBCC735</strain>
    </source>
</reference>
<evidence type="ECO:0000256" key="11">
    <source>
        <dbReference type="ARBA" id="ARBA00023136"/>
    </source>
</evidence>
<feature type="region of interest" description="Disordered" evidence="20">
    <location>
        <begin position="1"/>
        <end position="35"/>
    </location>
</feature>
<keyword evidence="6" id="KW-1003">Cell membrane</keyword>
<dbReference type="GO" id="GO:0009277">
    <property type="term" value="C:fungal-type cell wall"/>
    <property type="evidence" value="ECO:0007669"/>
    <property type="project" value="TreeGrafter"/>
</dbReference>
<dbReference type="GO" id="GO:0005576">
    <property type="term" value="C:extracellular region"/>
    <property type="evidence" value="ECO:0007669"/>
    <property type="project" value="TreeGrafter"/>
</dbReference>
<dbReference type="PANTHER" id="PTHR16631">
    <property type="entry name" value="GLUCAN 1,3-BETA-GLUCOSIDASE"/>
    <property type="match status" value="1"/>
</dbReference>
<comment type="subcellular location">
    <subcellularLocation>
        <location evidence="3">Cell membrane</location>
        <topology evidence="3">Single-pass type II membrane protein</topology>
    </subcellularLocation>
    <subcellularLocation>
        <location evidence="2">Secreted</location>
        <location evidence="2">Cell wall</location>
    </subcellularLocation>
</comment>
<evidence type="ECO:0000256" key="3">
    <source>
        <dbReference type="ARBA" id="ARBA00004401"/>
    </source>
</evidence>
<dbReference type="InterPro" id="IPR000490">
    <property type="entry name" value="Glyco_hydro_17"/>
</dbReference>
<keyword evidence="21" id="KW-0812">Transmembrane</keyword>
<dbReference type="InterPro" id="IPR017853">
    <property type="entry name" value="GH"/>
</dbReference>
<keyword evidence="10" id="KW-0378">Hydrolase</keyword>
<gene>
    <name evidence="22" type="ORF">TRAPUB_8456</name>
</gene>
<evidence type="ECO:0000256" key="14">
    <source>
        <dbReference type="ARBA" id="ARBA00023316"/>
    </source>
</evidence>
<sequence length="508" mass="55188">MPPWSRETQSDRRGSGSASPDAASYSLLPPPHRLSTIDDPYSLALSTRTTPSPALSTRDSYVHVDPYTDVPNMPLNQPQGYSNVDSPYGNPQYSSSQWLEKEQSRNRRSKWIVIGSLVAVLGLVAIGVGVGVTVAKNHKSTSTSKSSSSSSSSVVNQTDANDPSSFVLDTRLKKSFYGIAYTPEGSQLPDCGNSLDQVITDIQLLSQLTTQIRLYGADCNQSALVLEAIDRTKVDMDVWLGNYPIPTDPAPYERQRDAIIDALKTYGADHVAGITVGNEFMLNYLNANGGTVPNSDIGNAGAALLISNITDMRTQVAALNLAKTIPIGTADAGSYFNNEVLEAVDYGMSNIHAWFANVSIDQAAGWVNEFFQETNVDVANTLSNKPEMFIAETGWPTASKDVGNESNGPSIASVANLQTFLDTFVCQANTNGTKYFFFEYFDETWKDAQFGGVEGYWGLFNSNLLPPSSLPAPLPLYIHGEDAWRPLVCTLRICIRIRRTDGVGKTLT</sequence>
<dbReference type="GO" id="GO:0009986">
    <property type="term" value="C:cell surface"/>
    <property type="evidence" value="ECO:0007669"/>
    <property type="project" value="TreeGrafter"/>
</dbReference>
<evidence type="ECO:0000256" key="6">
    <source>
        <dbReference type="ARBA" id="ARBA00022475"/>
    </source>
</evidence>
<evidence type="ECO:0000256" key="12">
    <source>
        <dbReference type="ARBA" id="ARBA00023180"/>
    </source>
</evidence>
<dbReference type="EMBL" id="MNAD01000215">
    <property type="protein sequence ID" value="OJT15013.1"/>
    <property type="molecule type" value="Genomic_DNA"/>
</dbReference>
<organism evidence="22 23">
    <name type="scientific">Trametes pubescens</name>
    <name type="common">White-rot fungus</name>
    <dbReference type="NCBI Taxonomy" id="154538"/>
    <lineage>
        <taxon>Eukaryota</taxon>
        <taxon>Fungi</taxon>
        <taxon>Dikarya</taxon>
        <taxon>Basidiomycota</taxon>
        <taxon>Agaricomycotina</taxon>
        <taxon>Agaricomycetes</taxon>
        <taxon>Polyporales</taxon>
        <taxon>Polyporaceae</taxon>
        <taxon>Trametes</taxon>
    </lineage>
</organism>
<dbReference type="InterPro" id="IPR050732">
    <property type="entry name" value="Beta-glucan_modifiers"/>
</dbReference>
<feature type="compositionally biased region" description="Low complexity" evidence="20">
    <location>
        <begin position="138"/>
        <end position="153"/>
    </location>
</feature>
<dbReference type="GO" id="GO:0071555">
    <property type="term" value="P:cell wall organization"/>
    <property type="evidence" value="ECO:0007669"/>
    <property type="project" value="UniProtKB-KW"/>
</dbReference>
<keyword evidence="23" id="KW-1185">Reference proteome</keyword>
<dbReference type="Pfam" id="PF00332">
    <property type="entry name" value="Glyco_hydro_17"/>
    <property type="match status" value="1"/>
</dbReference>
<evidence type="ECO:0000256" key="9">
    <source>
        <dbReference type="ARBA" id="ARBA00022729"/>
    </source>
</evidence>
<proteinExistence type="inferred from homology"/>
<dbReference type="OrthoDB" id="68336at2759"/>
<evidence type="ECO:0000256" key="4">
    <source>
        <dbReference type="ARBA" id="ARBA00008773"/>
    </source>
</evidence>
<evidence type="ECO:0000256" key="15">
    <source>
        <dbReference type="ARBA" id="ARBA00023326"/>
    </source>
</evidence>
<name>A0A1M2W5D6_TRAPU</name>
<keyword evidence="11 21" id="KW-0472">Membrane</keyword>
<comment type="caution">
    <text evidence="22">The sequence shown here is derived from an EMBL/GenBank/DDBJ whole genome shotgun (WGS) entry which is preliminary data.</text>
</comment>
<evidence type="ECO:0000256" key="13">
    <source>
        <dbReference type="ARBA" id="ARBA00023277"/>
    </source>
</evidence>
<dbReference type="EC" id="3.2.1.39" evidence="5"/>
<feature type="compositionally biased region" description="Polar residues" evidence="20">
    <location>
        <begin position="74"/>
        <end position="98"/>
    </location>
</feature>
<dbReference type="SUPFAM" id="SSF51445">
    <property type="entry name" value="(Trans)glycosidases"/>
    <property type="match status" value="1"/>
</dbReference>
<feature type="transmembrane region" description="Helical" evidence="21">
    <location>
        <begin position="111"/>
        <end position="135"/>
    </location>
</feature>
<keyword evidence="21" id="KW-1133">Transmembrane helix</keyword>
<evidence type="ECO:0000256" key="7">
    <source>
        <dbReference type="ARBA" id="ARBA00022512"/>
    </source>
</evidence>
<evidence type="ECO:0000313" key="23">
    <source>
        <dbReference type="Proteomes" id="UP000184267"/>
    </source>
</evidence>
<accession>A0A1M2W5D6</accession>
<keyword evidence="14" id="KW-0961">Cell wall biogenesis/degradation</keyword>
<evidence type="ECO:0000313" key="22">
    <source>
        <dbReference type="EMBL" id="OJT15013.1"/>
    </source>
</evidence>
<evidence type="ECO:0000256" key="21">
    <source>
        <dbReference type="SAM" id="Phobius"/>
    </source>
</evidence>
<dbReference type="Proteomes" id="UP000184267">
    <property type="component" value="Unassembled WGS sequence"/>
</dbReference>
<evidence type="ECO:0000256" key="10">
    <source>
        <dbReference type="ARBA" id="ARBA00022801"/>
    </source>
</evidence>
<dbReference type="GO" id="GO:0005886">
    <property type="term" value="C:plasma membrane"/>
    <property type="evidence" value="ECO:0007669"/>
    <property type="project" value="UniProtKB-SubCell"/>
</dbReference>
<evidence type="ECO:0000256" key="18">
    <source>
        <dbReference type="ARBA" id="ARBA00043078"/>
    </source>
</evidence>
<keyword evidence="8" id="KW-0964">Secreted</keyword>
<evidence type="ECO:0000256" key="19">
    <source>
        <dbReference type="RuleBase" id="RU004335"/>
    </source>
</evidence>
<evidence type="ECO:0000256" key="16">
    <source>
        <dbReference type="ARBA" id="ARBA00037649"/>
    </source>
</evidence>
<keyword evidence="7" id="KW-0134">Cell wall</keyword>
<dbReference type="Gene3D" id="3.20.20.80">
    <property type="entry name" value="Glycosidases"/>
    <property type="match status" value="2"/>
</dbReference>
<evidence type="ECO:0000256" key="2">
    <source>
        <dbReference type="ARBA" id="ARBA00004191"/>
    </source>
</evidence>
<dbReference type="STRING" id="154538.A0A1M2W5D6"/>
<comment type="function">
    <text evidence="16">Glucanases play a role in cell expansion during growth, in cell-cell fusion during mating, and in spore release during sporulation. This enzyme may be involved in beta-glucan degradation. Active on laminarin and lichenan.</text>
</comment>
<keyword evidence="15" id="KW-0624">Polysaccharide degradation</keyword>
<evidence type="ECO:0000256" key="5">
    <source>
        <dbReference type="ARBA" id="ARBA00012780"/>
    </source>
</evidence>
<dbReference type="GO" id="GO:0000272">
    <property type="term" value="P:polysaccharide catabolic process"/>
    <property type="evidence" value="ECO:0007669"/>
    <property type="project" value="UniProtKB-KW"/>
</dbReference>
<keyword evidence="9" id="KW-0732">Signal</keyword>
<dbReference type="PANTHER" id="PTHR16631:SF17">
    <property type="entry name" value="GLUCAN ENDO-1,3-BETA-GLUCOSIDASE BTGC"/>
    <property type="match status" value="1"/>
</dbReference>